<feature type="region of interest" description="Disordered" evidence="1">
    <location>
        <begin position="324"/>
        <end position="344"/>
    </location>
</feature>
<proteinExistence type="predicted"/>
<name>A0A0F9QE03_9ZZZZ</name>
<gene>
    <name evidence="2" type="ORF">LCGC14_1107200</name>
</gene>
<evidence type="ECO:0000256" key="1">
    <source>
        <dbReference type="SAM" id="MobiDB-lite"/>
    </source>
</evidence>
<reference evidence="2" key="1">
    <citation type="journal article" date="2015" name="Nature">
        <title>Complex archaea that bridge the gap between prokaryotes and eukaryotes.</title>
        <authorList>
            <person name="Spang A."/>
            <person name="Saw J.H."/>
            <person name="Jorgensen S.L."/>
            <person name="Zaremba-Niedzwiedzka K."/>
            <person name="Martijn J."/>
            <person name="Lind A.E."/>
            <person name="van Eijk R."/>
            <person name="Schleper C."/>
            <person name="Guy L."/>
            <person name="Ettema T.J."/>
        </authorList>
    </citation>
    <scope>NUCLEOTIDE SEQUENCE</scope>
</reference>
<accession>A0A0F9QE03</accession>
<organism evidence="2">
    <name type="scientific">marine sediment metagenome</name>
    <dbReference type="NCBI Taxonomy" id="412755"/>
    <lineage>
        <taxon>unclassified sequences</taxon>
        <taxon>metagenomes</taxon>
        <taxon>ecological metagenomes</taxon>
    </lineage>
</organism>
<dbReference type="AlphaFoldDB" id="A0A0F9QE03"/>
<protein>
    <submittedName>
        <fullName evidence="2">Uncharacterized protein</fullName>
    </submittedName>
</protein>
<dbReference type="EMBL" id="LAZR01005028">
    <property type="protein sequence ID" value="KKN03478.1"/>
    <property type="molecule type" value="Genomic_DNA"/>
</dbReference>
<comment type="caution">
    <text evidence="2">The sequence shown here is derived from an EMBL/GenBank/DDBJ whole genome shotgun (WGS) entry which is preliminary data.</text>
</comment>
<sequence>MVKTGLGSKAFWFIESGGWKQGDPYTDIQIGFNPMEKITIPKPTFTQKQIRTSDSLEFNFSFSELLQLGEGEIESVYRDPFLMLTAFGKKVVETPWTGTDDTITADFTADTHRDTIGLNYLKKDSAAGGSDLERSLLGGEITSIGLKCETGDLVREVIGVKFAATGQRYKAFTTVPAFDDGSWSKWNGNAVNGYHSTQVELKFGATGMSSLGFKWKSFEYKSLLEKTQEHVGSSKIADIRYPGNREHTLNLTGKFTDNTLMEELEKDEDDRTHADIEVILTDDAGNEEIRKFTNAIIDTADNYDIPAAAEGKESTLTFKGTRKPALTFSGNYDESDDPDDYITD</sequence>
<feature type="compositionally biased region" description="Acidic residues" evidence="1">
    <location>
        <begin position="333"/>
        <end position="344"/>
    </location>
</feature>
<evidence type="ECO:0000313" key="2">
    <source>
        <dbReference type="EMBL" id="KKN03478.1"/>
    </source>
</evidence>